<dbReference type="EMBL" id="JBJGBS010000145">
    <property type="protein sequence ID" value="MFO3707071.1"/>
    <property type="molecule type" value="Genomic_DNA"/>
</dbReference>
<dbReference type="Proteomes" id="UP001637990">
    <property type="component" value="Unassembled WGS sequence"/>
</dbReference>
<name>A0A2S7CJ60_9XANT</name>
<dbReference type="AlphaFoldDB" id="A0A2S7CJ60"/>
<dbReference type="Proteomes" id="UP000237872">
    <property type="component" value="Unassembled WGS sequence"/>
</dbReference>
<reference evidence="1 4" key="2">
    <citation type="submission" date="2024-11" db="EMBL/GenBank/DDBJ databases">
        <title>Genome sequencing of Xanthomonas codiaei.</title>
        <authorList>
            <person name="Studholme D.J."/>
        </authorList>
    </citation>
    <scope>NUCLEOTIDE SEQUENCE [LARGE SCALE GENOMIC DNA]</scope>
    <source>
        <strain evidence="1 4">NCPPB 4350</strain>
    </source>
</reference>
<evidence type="ECO:0000313" key="2">
    <source>
        <dbReference type="EMBL" id="PPU61591.1"/>
    </source>
</evidence>
<dbReference type="RefSeq" id="WP_104542349.1">
    <property type="nucleotide sequence ID" value="NZ_JBJGBS010000145.1"/>
</dbReference>
<organism evidence="2 3">
    <name type="scientific">Xanthomonas codiaei</name>
    <dbReference type="NCBI Taxonomy" id="56463"/>
    <lineage>
        <taxon>Bacteria</taxon>
        <taxon>Pseudomonadati</taxon>
        <taxon>Pseudomonadota</taxon>
        <taxon>Gammaproteobacteria</taxon>
        <taxon>Lysobacterales</taxon>
        <taxon>Lysobacteraceae</taxon>
        <taxon>Xanthomonas</taxon>
    </lineage>
</organism>
<dbReference type="EMBL" id="MDEC01000023">
    <property type="protein sequence ID" value="PPU61591.1"/>
    <property type="molecule type" value="Genomic_DNA"/>
</dbReference>
<evidence type="ECO:0000313" key="3">
    <source>
        <dbReference type="Proteomes" id="UP000237872"/>
    </source>
</evidence>
<sequence>MRGLLRWRFHKQAPARAWRAWMLHSAVRRSSIRRLHGDDGRWLLQIGKRASRLPRVRRMPDPGHGRIDHALRTGIKADDVVDVVT</sequence>
<accession>A0A2S7CJ60</accession>
<keyword evidence="4" id="KW-1185">Reference proteome</keyword>
<reference evidence="2 3" key="1">
    <citation type="submission" date="2016-08" db="EMBL/GenBank/DDBJ databases">
        <authorList>
            <person name="Seilhamer J.J."/>
        </authorList>
    </citation>
    <scope>NUCLEOTIDE SEQUENCE [LARGE SCALE GENOMIC DNA]</scope>
    <source>
        <strain evidence="2 3">CFBP4690</strain>
    </source>
</reference>
<evidence type="ECO:0000313" key="4">
    <source>
        <dbReference type="Proteomes" id="UP001637990"/>
    </source>
</evidence>
<proteinExistence type="predicted"/>
<comment type="caution">
    <text evidence="2">The sequence shown here is derived from an EMBL/GenBank/DDBJ whole genome shotgun (WGS) entry which is preliminary data.</text>
</comment>
<gene>
    <name evidence="1" type="ORF">ACI6Q5_19355</name>
    <name evidence="2" type="ORF">XcodCFBP4690_15850</name>
</gene>
<evidence type="ECO:0000313" key="1">
    <source>
        <dbReference type="EMBL" id="MFO3707071.1"/>
    </source>
</evidence>
<protein>
    <submittedName>
        <fullName evidence="2">Uncharacterized protein</fullName>
    </submittedName>
</protein>